<gene>
    <name evidence="1" type="ORF">SAMN05444422_11014</name>
</gene>
<dbReference type="EMBL" id="FOKW01000010">
    <property type="protein sequence ID" value="SFC53991.1"/>
    <property type="molecule type" value="Genomic_DNA"/>
</dbReference>
<dbReference type="SUPFAM" id="SSF56281">
    <property type="entry name" value="Metallo-hydrolase/oxidoreductase"/>
    <property type="match status" value="1"/>
</dbReference>
<accession>A0A1I1K0F7</accession>
<sequence>MVSTTLEKRTTMSFRIDERATDFREIDRFDHGVGWIAHPEERMQRASHALEVDGEVWLIDPVDADGLDDLLAEFGEVAGVVVLLDRHKRDAAAIADRHGVPVYLPAFFEGVAEELPRETPIARFDDELADTGIEALTVVDSRFWQEAALYDRETGTLVVPESVGAADYFRVRGERLGVHPMRRAVPPRDTLGGLRPERVLVAHGPGVLSGATGTLADALEGSRRRAPLLYAKTARSLLPF</sequence>
<organism evidence="1 2">
    <name type="scientific">Natronobacterium haloterrestre</name>
    <name type="common">Halobiforma haloterrestris</name>
    <dbReference type="NCBI Taxonomy" id="148448"/>
    <lineage>
        <taxon>Archaea</taxon>
        <taxon>Methanobacteriati</taxon>
        <taxon>Methanobacteriota</taxon>
        <taxon>Stenosarchaea group</taxon>
        <taxon>Halobacteria</taxon>
        <taxon>Halobacteriales</taxon>
        <taxon>Natrialbaceae</taxon>
        <taxon>Natronobacterium</taxon>
    </lineage>
</organism>
<dbReference type="Proteomes" id="UP000199161">
    <property type="component" value="Unassembled WGS sequence"/>
</dbReference>
<dbReference type="InterPro" id="IPR036866">
    <property type="entry name" value="RibonucZ/Hydroxyglut_hydro"/>
</dbReference>
<evidence type="ECO:0000313" key="2">
    <source>
        <dbReference type="Proteomes" id="UP000199161"/>
    </source>
</evidence>
<dbReference type="Gene3D" id="3.60.15.10">
    <property type="entry name" value="Ribonuclease Z/Hydroxyacylglutathione hydrolase-like"/>
    <property type="match status" value="1"/>
</dbReference>
<protein>
    <recommendedName>
        <fullName evidence="3">Metallo-beta-lactamase superfamily protein</fullName>
    </recommendedName>
</protein>
<evidence type="ECO:0000313" key="1">
    <source>
        <dbReference type="EMBL" id="SFC53991.1"/>
    </source>
</evidence>
<dbReference type="AlphaFoldDB" id="A0A1I1K0F7"/>
<evidence type="ECO:0008006" key="3">
    <source>
        <dbReference type="Google" id="ProtNLM"/>
    </source>
</evidence>
<reference evidence="2" key="1">
    <citation type="submission" date="2016-10" db="EMBL/GenBank/DDBJ databases">
        <authorList>
            <person name="Varghese N."/>
            <person name="Submissions S."/>
        </authorList>
    </citation>
    <scope>NUCLEOTIDE SEQUENCE [LARGE SCALE GENOMIC DNA]</scope>
    <source>
        <strain evidence="2">DSM 13078</strain>
    </source>
</reference>
<keyword evidence="2" id="KW-1185">Reference proteome</keyword>
<proteinExistence type="predicted"/>
<name>A0A1I1K0F7_NATHA</name>